<dbReference type="RefSeq" id="WP_155190538.1">
    <property type="nucleotide sequence ID" value="NZ_BAAAEA010000003.1"/>
</dbReference>
<gene>
    <name evidence="2" type="ORF">SAMN06265374_1791</name>
</gene>
<name>A0ABY1NTJ2_9HYPH</name>
<evidence type="ECO:0000256" key="1">
    <source>
        <dbReference type="SAM" id="Phobius"/>
    </source>
</evidence>
<dbReference type="EMBL" id="FXTT01000002">
    <property type="protein sequence ID" value="SMP17225.1"/>
    <property type="molecule type" value="Genomic_DNA"/>
</dbReference>
<keyword evidence="3" id="KW-1185">Reference proteome</keyword>
<dbReference type="PANTHER" id="PTHR40031:SF1">
    <property type="entry name" value="MEMBRANE-BOUND METAL-DEPENDENT HYDROLASE"/>
    <property type="match status" value="1"/>
</dbReference>
<organism evidence="2 3">
    <name type="scientific">Roseibium denhamense</name>
    <dbReference type="NCBI Taxonomy" id="76305"/>
    <lineage>
        <taxon>Bacteria</taxon>
        <taxon>Pseudomonadati</taxon>
        <taxon>Pseudomonadota</taxon>
        <taxon>Alphaproteobacteria</taxon>
        <taxon>Hyphomicrobiales</taxon>
        <taxon>Stappiaceae</taxon>
        <taxon>Roseibium</taxon>
    </lineage>
</organism>
<accession>A0ABY1NTJ2</accession>
<feature type="transmembrane region" description="Helical" evidence="1">
    <location>
        <begin position="161"/>
        <end position="182"/>
    </location>
</feature>
<proteinExistence type="predicted"/>
<evidence type="ECO:0000313" key="3">
    <source>
        <dbReference type="Proteomes" id="UP001157914"/>
    </source>
</evidence>
<dbReference type="Proteomes" id="UP001157914">
    <property type="component" value="Unassembled WGS sequence"/>
</dbReference>
<reference evidence="2 3" key="1">
    <citation type="submission" date="2017-05" db="EMBL/GenBank/DDBJ databases">
        <authorList>
            <person name="Varghese N."/>
            <person name="Submissions S."/>
        </authorList>
    </citation>
    <scope>NUCLEOTIDE SEQUENCE [LARGE SCALE GENOMIC DNA]</scope>
    <source>
        <strain evidence="2 3">DSM 15949</strain>
    </source>
</reference>
<keyword evidence="1" id="KW-0812">Transmembrane</keyword>
<dbReference type="InterPro" id="IPR007404">
    <property type="entry name" value="YdjM-like"/>
</dbReference>
<feature type="transmembrane region" description="Helical" evidence="1">
    <location>
        <begin position="124"/>
        <end position="149"/>
    </location>
</feature>
<evidence type="ECO:0000313" key="2">
    <source>
        <dbReference type="EMBL" id="SMP17225.1"/>
    </source>
</evidence>
<dbReference type="Pfam" id="PF04307">
    <property type="entry name" value="YdjM"/>
    <property type="match status" value="1"/>
</dbReference>
<keyword evidence="1" id="KW-0472">Membrane</keyword>
<dbReference type="PANTHER" id="PTHR40031">
    <property type="entry name" value="HYPOTHETICAL MEMBRANE SPANNING PROTEIN"/>
    <property type="match status" value="1"/>
</dbReference>
<sequence length="364" mass="40147">MDSITQFALGAVVSTACLGPKIGPRKAALIGGMLGTVPDLDVFIPFDDPIDSFVYHRGWTHSVFVHALAAPIFGEILVHMFKGLRDHRWLAYVTVYLCFVTHAFIDAMTVYGTRIFWPFYPDPVGVGSVFIIDPLYSLPLLAVVVLALFKGSWSRWFGRMTAAVLITTTGYMAVSAGLQHLIVSGARADLSDKGIPTDRVFAIAAPFNILLWKVIAIEDDRYHNLYISILDPDEPPRLYTHSRHPELVACLEDTPAYQKLDWFSRGFNRAELVEGRVVMSDLRMGLTPAYAFRFAIGEETDAGIVPIPPERNLSLRRVDDEDFGWLGDRLLGRPSIRQAETGAQSYEAPGATVTASSGSVCAHG</sequence>
<feature type="transmembrane region" description="Helical" evidence="1">
    <location>
        <begin position="90"/>
        <end position="112"/>
    </location>
</feature>
<protein>
    <submittedName>
        <fullName evidence="2">Inner membrane protein</fullName>
    </submittedName>
</protein>
<keyword evidence="1" id="KW-1133">Transmembrane helix</keyword>
<comment type="caution">
    <text evidence="2">The sequence shown here is derived from an EMBL/GenBank/DDBJ whole genome shotgun (WGS) entry which is preliminary data.</text>
</comment>
<dbReference type="InterPro" id="IPR053170">
    <property type="entry name" value="Transcription_regulator"/>
</dbReference>